<proteinExistence type="predicted"/>
<evidence type="ECO:0000313" key="2">
    <source>
        <dbReference type="Proteomes" id="UP000242501"/>
    </source>
</evidence>
<name>A0A1G6GSH8_9GAMM</name>
<protein>
    <submittedName>
        <fullName evidence="1">Uncharacterized protein</fullName>
    </submittedName>
</protein>
<dbReference type="RefSeq" id="WP_092746824.1">
    <property type="nucleotide sequence ID" value="NZ_FMYL01000002.1"/>
</dbReference>
<dbReference type="Proteomes" id="UP000242501">
    <property type="component" value="Unassembled WGS sequence"/>
</dbReference>
<dbReference type="OrthoDB" id="6074960at2"/>
<dbReference type="STRING" id="1219383.SAMN05421733_102131"/>
<reference evidence="2" key="1">
    <citation type="submission" date="2016-09" db="EMBL/GenBank/DDBJ databases">
        <authorList>
            <person name="Varghese N."/>
            <person name="Submissions S."/>
        </authorList>
    </citation>
    <scope>NUCLEOTIDE SEQUENCE [LARGE SCALE GENOMIC DNA]</scope>
    <source>
        <strain evidence="2">ANC 4422</strain>
    </source>
</reference>
<organism evidence="1 2">
    <name type="scientific">Acinetobacter boissieri</name>
    <dbReference type="NCBI Taxonomy" id="1219383"/>
    <lineage>
        <taxon>Bacteria</taxon>
        <taxon>Pseudomonadati</taxon>
        <taxon>Pseudomonadota</taxon>
        <taxon>Gammaproteobacteria</taxon>
        <taxon>Moraxellales</taxon>
        <taxon>Moraxellaceae</taxon>
        <taxon>Acinetobacter</taxon>
    </lineage>
</organism>
<evidence type="ECO:0000313" key="1">
    <source>
        <dbReference type="EMBL" id="SDB84894.1"/>
    </source>
</evidence>
<accession>A0A1G6GSH8</accession>
<sequence>MTDSVETHPLIEQLIQQHIAFIEQQFLDTKQLQQEITALCQWLTRQSLKDIITLEQLHMALRNVFIDKEIPQSTLIQGSIYLHQALLHPINQNTTIAEIINPLHLDALAQYTASKSTQRKYLIEKITKHPAFATMASQLLQQVLNDYFQNHLSDTSSHVGRFMKIGKSVLENVTDLNLAQAIQQYLEKNVSKMGTLAEKMLNQHLNDEKVYQLHVQLWHELKNTPLSHIQHYIDPNDLPQTIPLLHQFWDHFRYSEFFEQQLQHALEAWYTHHQNQSVLNLLQAIGTSEHQLNTQLHGPAEQIIKQFIADGGLKKHLQPQLKAFYYAPSTLSLLKQI</sequence>
<dbReference type="AlphaFoldDB" id="A0A1G6GSH8"/>
<keyword evidence="2" id="KW-1185">Reference proteome</keyword>
<dbReference type="EMBL" id="FMYL01000002">
    <property type="protein sequence ID" value="SDB84894.1"/>
    <property type="molecule type" value="Genomic_DNA"/>
</dbReference>
<gene>
    <name evidence="1" type="ORF">SAMN05421733_102131</name>
</gene>